<protein>
    <submittedName>
        <fullName evidence="1">Uncharacterized protein</fullName>
    </submittedName>
</protein>
<dbReference type="Proteomes" id="UP000490980">
    <property type="component" value="Unassembled WGS sequence"/>
</dbReference>
<accession>A0A7X5UCG6</accession>
<gene>
    <name evidence="1" type="ORF">HBF25_15410</name>
</gene>
<reference evidence="1 2" key="1">
    <citation type="submission" date="2020-03" db="EMBL/GenBank/DDBJ databases">
        <authorList>
            <person name="Lai Q."/>
        </authorList>
    </citation>
    <scope>NUCLEOTIDE SEQUENCE [LARGE SCALE GENOMIC DNA]</scope>
    <source>
        <strain evidence="1 2">CCUG 25036</strain>
    </source>
</reference>
<proteinExistence type="predicted"/>
<dbReference type="AlphaFoldDB" id="A0A7X5UCG6"/>
<evidence type="ECO:0000313" key="1">
    <source>
        <dbReference type="EMBL" id="NII07772.1"/>
    </source>
</evidence>
<keyword evidence="2" id="KW-1185">Reference proteome</keyword>
<sequence>METPVHYRGYDILCSESGYTLLLQDVEVESVAVRDASGKVRNCTELADILALARRAVDNRLKTCGSGGCQPGEGGWARR</sequence>
<comment type="caution">
    <text evidence="1">The sequence shown here is derived from an EMBL/GenBank/DDBJ whole genome shotgun (WGS) entry which is preliminary data.</text>
</comment>
<dbReference type="RefSeq" id="WP_166949932.1">
    <property type="nucleotide sequence ID" value="NZ_CP077072.1"/>
</dbReference>
<organism evidence="1 2">
    <name type="scientific">Luteibacter anthropi</name>
    <dbReference type="NCBI Taxonomy" id="564369"/>
    <lineage>
        <taxon>Bacteria</taxon>
        <taxon>Pseudomonadati</taxon>
        <taxon>Pseudomonadota</taxon>
        <taxon>Gammaproteobacteria</taxon>
        <taxon>Lysobacterales</taxon>
        <taxon>Rhodanobacteraceae</taxon>
        <taxon>Luteibacter</taxon>
    </lineage>
</organism>
<evidence type="ECO:0000313" key="2">
    <source>
        <dbReference type="Proteomes" id="UP000490980"/>
    </source>
</evidence>
<dbReference type="EMBL" id="JAARLZ010000008">
    <property type="protein sequence ID" value="NII07772.1"/>
    <property type="molecule type" value="Genomic_DNA"/>
</dbReference>
<name>A0A7X5UCG6_9GAMM</name>